<evidence type="ECO:0000313" key="2">
    <source>
        <dbReference type="EMBL" id="QHT05231.1"/>
    </source>
</evidence>
<proteinExistence type="predicted"/>
<reference evidence="2" key="1">
    <citation type="journal article" date="2020" name="Nature">
        <title>Giant virus diversity and host interactions through global metagenomics.</title>
        <authorList>
            <person name="Schulz F."/>
            <person name="Roux S."/>
            <person name="Paez-Espino D."/>
            <person name="Jungbluth S."/>
            <person name="Walsh D.A."/>
            <person name="Denef V.J."/>
            <person name="McMahon K.D."/>
            <person name="Konstantinidis K.T."/>
            <person name="Eloe-Fadrosh E.A."/>
            <person name="Kyrpides N.C."/>
            <person name="Woyke T."/>
        </authorList>
    </citation>
    <scope>NUCLEOTIDE SEQUENCE</scope>
    <source>
        <strain evidence="2">GVMAG-M-3300021375-17</strain>
    </source>
</reference>
<dbReference type="EMBL" id="MN739451">
    <property type="protein sequence ID" value="QHT05231.1"/>
    <property type="molecule type" value="Genomic_DNA"/>
</dbReference>
<name>A0A6C0CL87_9ZZZZ</name>
<accession>A0A6C0CL87</accession>
<keyword evidence="1" id="KW-0812">Transmembrane</keyword>
<sequence length="146" mass="16023">MNKYLNRILKLPIEYYIVFFLFVVVIFLSIYGNSAVYTNYQNAKTLNMYNFENFETQFTEPTHGASNVDGQESPILEETKGVLGVFEADGLKASAIDAPPMYDPVSKLKGNPNCTGSANGLSNSLGGLCLTDEVKSLFASRGSINE</sequence>
<keyword evidence="1" id="KW-1133">Transmembrane helix</keyword>
<protein>
    <submittedName>
        <fullName evidence="2">Uncharacterized protein</fullName>
    </submittedName>
</protein>
<evidence type="ECO:0000256" key="1">
    <source>
        <dbReference type="SAM" id="Phobius"/>
    </source>
</evidence>
<dbReference type="AlphaFoldDB" id="A0A6C0CL87"/>
<organism evidence="2">
    <name type="scientific">viral metagenome</name>
    <dbReference type="NCBI Taxonomy" id="1070528"/>
    <lineage>
        <taxon>unclassified sequences</taxon>
        <taxon>metagenomes</taxon>
        <taxon>organismal metagenomes</taxon>
    </lineage>
</organism>
<keyword evidence="1" id="KW-0472">Membrane</keyword>
<feature type="transmembrane region" description="Helical" evidence="1">
    <location>
        <begin position="12"/>
        <end position="32"/>
    </location>
</feature>